<dbReference type="RefSeq" id="WP_151054235.1">
    <property type="nucleotide sequence ID" value="NZ_CP044222.1"/>
</dbReference>
<dbReference type="Gene3D" id="3.30.950.10">
    <property type="entry name" value="Methyltransferase, Cobalt-precorrin-4 Transmethylase, Domain 2"/>
    <property type="match status" value="1"/>
</dbReference>
<evidence type="ECO:0000313" key="6">
    <source>
        <dbReference type="EMBL" id="QEW06165.1"/>
    </source>
</evidence>
<accession>A0A5J6LC56</accession>
<evidence type="ECO:0000313" key="7">
    <source>
        <dbReference type="Proteomes" id="UP000325606"/>
    </source>
</evidence>
<dbReference type="InterPro" id="IPR050161">
    <property type="entry name" value="Siro_Cobalamin_biosynth"/>
</dbReference>
<keyword evidence="4" id="KW-0949">S-adenosyl-L-methionine</keyword>
<dbReference type="AlphaFoldDB" id="A0A5J6LC56"/>
<comment type="pathway">
    <text evidence="1">Cofactor biosynthesis; adenosylcobalamin biosynthesis.</text>
</comment>
<reference evidence="6 7" key="1">
    <citation type="submission" date="2019-09" db="EMBL/GenBank/DDBJ databases">
        <title>Nitrincola iocasae sp. nov., a bacterium isolated from the sediment collected at a cold seep field in South China Sea.</title>
        <authorList>
            <person name="Zhang H."/>
            <person name="Wang H."/>
            <person name="Li C."/>
        </authorList>
    </citation>
    <scope>NUCLEOTIDE SEQUENCE [LARGE SCALE GENOMIC DNA]</scope>
    <source>
        <strain evidence="6 7">KXZD1103</strain>
    </source>
</reference>
<dbReference type="PANTHER" id="PTHR45790">
    <property type="entry name" value="SIROHEME SYNTHASE-RELATED"/>
    <property type="match status" value="1"/>
</dbReference>
<dbReference type="SUPFAM" id="SSF53790">
    <property type="entry name" value="Tetrapyrrole methylase"/>
    <property type="match status" value="1"/>
</dbReference>
<sequence>MSPSPESTHGKLVLVSAGIGDADNITLKGLKAIQNADLILAMPFVERQLQKYLPRGVPILDAGHGLFSSLGRRGDNQLKTQYQEDQIRHRIREAIDKGLSVVVVEFGDPTLFGPQSGYLTEFRDLKPTVIPGISSFNAANALLGQSLLHDTQQRLLMTTVHGLADYKGTLPDILVLFTMQLEIPQLSQRLLSLYPSDTSVVLIFHAGFSANQQRIHLQLDALVNTSKQLDIPWECMIYVGAIHDV</sequence>
<dbReference type="KEGG" id="nik:F5I99_06450"/>
<dbReference type="Pfam" id="PF00590">
    <property type="entry name" value="TP_methylase"/>
    <property type="match status" value="1"/>
</dbReference>
<evidence type="ECO:0000256" key="3">
    <source>
        <dbReference type="ARBA" id="ARBA00022679"/>
    </source>
</evidence>
<dbReference type="GO" id="GO:0004851">
    <property type="term" value="F:uroporphyrin-III C-methyltransferase activity"/>
    <property type="evidence" value="ECO:0007669"/>
    <property type="project" value="TreeGrafter"/>
</dbReference>
<evidence type="ECO:0000259" key="5">
    <source>
        <dbReference type="Pfam" id="PF00590"/>
    </source>
</evidence>
<evidence type="ECO:0000256" key="2">
    <source>
        <dbReference type="ARBA" id="ARBA00022603"/>
    </source>
</evidence>
<keyword evidence="2 6" id="KW-0489">Methyltransferase</keyword>
<name>A0A5J6LC56_9GAMM</name>
<dbReference type="Proteomes" id="UP000325606">
    <property type="component" value="Chromosome"/>
</dbReference>
<dbReference type="InterPro" id="IPR014776">
    <property type="entry name" value="4pyrrole_Mease_sub2"/>
</dbReference>
<feature type="domain" description="Tetrapyrrole methylase" evidence="5">
    <location>
        <begin position="11"/>
        <end position="220"/>
    </location>
</feature>
<gene>
    <name evidence="6" type="ORF">F5I99_06450</name>
</gene>
<dbReference type="PANTHER" id="PTHR45790:SF6">
    <property type="entry name" value="UROPORPHYRINOGEN-III C-METHYLTRANSFERASE"/>
    <property type="match status" value="1"/>
</dbReference>
<keyword evidence="3" id="KW-0808">Transferase</keyword>
<dbReference type="InterPro" id="IPR014777">
    <property type="entry name" value="4pyrrole_Mease_sub1"/>
</dbReference>
<dbReference type="CDD" id="cd11724">
    <property type="entry name" value="TP_methylase"/>
    <property type="match status" value="1"/>
</dbReference>
<protein>
    <submittedName>
        <fullName evidence="6">Tetrapyrrole methylase</fullName>
    </submittedName>
</protein>
<proteinExistence type="predicted"/>
<organism evidence="6 7">
    <name type="scientific">Nitrincola iocasae</name>
    <dbReference type="NCBI Taxonomy" id="2614693"/>
    <lineage>
        <taxon>Bacteria</taxon>
        <taxon>Pseudomonadati</taxon>
        <taxon>Pseudomonadota</taxon>
        <taxon>Gammaproteobacteria</taxon>
        <taxon>Oceanospirillales</taxon>
        <taxon>Oceanospirillaceae</taxon>
        <taxon>Nitrincola</taxon>
    </lineage>
</organism>
<dbReference type="InterPro" id="IPR035996">
    <property type="entry name" value="4pyrrol_Methylase_sf"/>
</dbReference>
<evidence type="ECO:0000256" key="4">
    <source>
        <dbReference type="ARBA" id="ARBA00022691"/>
    </source>
</evidence>
<evidence type="ECO:0000256" key="1">
    <source>
        <dbReference type="ARBA" id="ARBA00004953"/>
    </source>
</evidence>
<dbReference type="EMBL" id="CP044222">
    <property type="protein sequence ID" value="QEW06165.1"/>
    <property type="molecule type" value="Genomic_DNA"/>
</dbReference>
<dbReference type="GO" id="GO:0032259">
    <property type="term" value="P:methylation"/>
    <property type="evidence" value="ECO:0007669"/>
    <property type="project" value="UniProtKB-KW"/>
</dbReference>
<dbReference type="Gene3D" id="3.40.1010.10">
    <property type="entry name" value="Cobalt-precorrin-4 Transmethylase, Domain 1"/>
    <property type="match status" value="1"/>
</dbReference>
<dbReference type="InterPro" id="IPR000878">
    <property type="entry name" value="4pyrrol_Mease"/>
</dbReference>
<keyword evidence="7" id="KW-1185">Reference proteome</keyword>
<dbReference type="GO" id="GO:0019354">
    <property type="term" value="P:siroheme biosynthetic process"/>
    <property type="evidence" value="ECO:0007669"/>
    <property type="project" value="TreeGrafter"/>
</dbReference>